<name>A0ABN9WKA6_9DINO</name>
<accession>A0ABN9WKA6</accession>
<proteinExistence type="predicted"/>
<evidence type="ECO:0000313" key="2">
    <source>
        <dbReference type="Proteomes" id="UP001189429"/>
    </source>
</evidence>
<evidence type="ECO:0000313" key="1">
    <source>
        <dbReference type="EMBL" id="CAK0885853.1"/>
    </source>
</evidence>
<keyword evidence="2" id="KW-1185">Reference proteome</keyword>
<feature type="non-terminal residue" evidence="1">
    <location>
        <position position="620"/>
    </location>
</feature>
<dbReference type="EMBL" id="CAUYUJ010018726">
    <property type="protein sequence ID" value="CAK0885853.1"/>
    <property type="molecule type" value="Genomic_DNA"/>
</dbReference>
<reference evidence="1" key="1">
    <citation type="submission" date="2023-10" db="EMBL/GenBank/DDBJ databases">
        <authorList>
            <person name="Chen Y."/>
            <person name="Shah S."/>
            <person name="Dougan E. K."/>
            <person name="Thang M."/>
            <person name="Chan C."/>
        </authorList>
    </citation>
    <scope>NUCLEOTIDE SEQUENCE [LARGE SCALE GENOMIC DNA]</scope>
</reference>
<protein>
    <recommendedName>
        <fullName evidence="3">Type II protein arginine methyltransferase</fullName>
    </recommendedName>
</protein>
<evidence type="ECO:0008006" key="3">
    <source>
        <dbReference type="Google" id="ProtNLM"/>
    </source>
</evidence>
<sequence length="620" mass="67447">MRLLRHIGAPEGLLAAMVSFYDQRRHFVELDGAVSRAPICPARCPASMLCLIVDMTFWRRWTASQVPDTHARAYADDRTLHGRGPHAKSTAARAALATQQCETDAGWIWNVGKGASFSTGRAGHATAAESVALTQVGNLKPALELLRVTTSLSKAPPIARRECSAASGIYIAGLIALALPEELRKQDAAVRRAALLAPRTAGRAAFLSIVGPSIDLEFQIDLDSLRHQLWRLRQQQRAEHHGRWDPQMVRGTPEGELDLARDGKRTLETVAWRSHIRRMWQQMHVTSLRLAHSAGTAAIRRAALGCTHEHHTLEGVLRAQQGDGYVHRDVARICGAVARRQHWLWECIDEQSAAAAAAPSSRPRSGLEEKSTVCIVPIAPTTRRPAHAARTAQLEPIRAAHRHVRDNGEGVTLTATDGSIAEISRGARLRQGCWSAVVAQSRAPPAWAPRPQHGLDSSSAALERESFRTMLEAAAAEQVPVVCFIDNVGVQRKAAAILSGQRLVVDYGFGGWQEQEALAASLPAGSSARRVPSHGKRPSWAALARFTDDVRFLNSIADRRCGEAARLVLQQQLQPLAEAHATAAVGTAKGCRRLAAGEARCMTDWLPETSEQSLDKAAHR</sequence>
<organism evidence="1 2">
    <name type="scientific">Prorocentrum cordatum</name>
    <dbReference type="NCBI Taxonomy" id="2364126"/>
    <lineage>
        <taxon>Eukaryota</taxon>
        <taxon>Sar</taxon>
        <taxon>Alveolata</taxon>
        <taxon>Dinophyceae</taxon>
        <taxon>Prorocentrales</taxon>
        <taxon>Prorocentraceae</taxon>
        <taxon>Prorocentrum</taxon>
    </lineage>
</organism>
<gene>
    <name evidence="1" type="ORF">PCOR1329_LOCUS67347</name>
</gene>
<comment type="caution">
    <text evidence="1">The sequence shown here is derived from an EMBL/GenBank/DDBJ whole genome shotgun (WGS) entry which is preliminary data.</text>
</comment>
<dbReference type="Proteomes" id="UP001189429">
    <property type="component" value="Unassembled WGS sequence"/>
</dbReference>